<proteinExistence type="predicted"/>
<accession>A0A0G0U255</accession>
<organism evidence="1 2">
    <name type="scientific">Candidatus Daviesbacteria bacterium GW2011_GWA2_40_9</name>
    <dbReference type="NCBI Taxonomy" id="1618424"/>
    <lineage>
        <taxon>Bacteria</taxon>
        <taxon>Candidatus Daviesiibacteriota</taxon>
    </lineage>
</organism>
<evidence type="ECO:0000313" key="2">
    <source>
        <dbReference type="Proteomes" id="UP000034601"/>
    </source>
</evidence>
<dbReference type="AlphaFoldDB" id="A0A0G0U255"/>
<protein>
    <submittedName>
        <fullName evidence="1">Uncharacterized protein</fullName>
    </submittedName>
</protein>
<name>A0A0G0U255_9BACT</name>
<sequence>MKKTEIRSLKKTLGEKWLKELFLHYPKKIYTKPALNFIKNFVLDINSSIDEQKYLKTTPRYIR</sequence>
<evidence type="ECO:0000313" key="1">
    <source>
        <dbReference type="EMBL" id="KKR83163.1"/>
    </source>
</evidence>
<gene>
    <name evidence="1" type="ORF">UU29_C0007G0033</name>
</gene>
<comment type="caution">
    <text evidence="1">The sequence shown here is derived from an EMBL/GenBank/DDBJ whole genome shotgun (WGS) entry which is preliminary data.</text>
</comment>
<reference evidence="1 2" key="1">
    <citation type="journal article" date="2015" name="Nature">
        <title>rRNA introns, odd ribosomes, and small enigmatic genomes across a large radiation of phyla.</title>
        <authorList>
            <person name="Brown C.T."/>
            <person name="Hug L.A."/>
            <person name="Thomas B.C."/>
            <person name="Sharon I."/>
            <person name="Castelle C.J."/>
            <person name="Singh A."/>
            <person name="Wilkins M.J."/>
            <person name="Williams K.H."/>
            <person name="Banfield J.F."/>
        </authorList>
    </citation>
    <scope>NUCLEOTIDE SEQUENCE [LARGE SCALE GENOMIC DNA]</scope>
</reference>
<dbReference type="EMBL" id="LCAB01000007">
    <property type="protein sequence ID" value="KKR83163.1"/>
    <property type="molecule type" value="Genomic_DNA"/>
</dbReference>
<dbReference type="Proteomes" id="UP000034601">
    <property type="component" value="Unassembled WGS sequence"/>
</dbReference>